<gene>
    <name evidence="7" type="ORF">SAMN02745673_00240</name>
</gene>
<dbReference type="InterPro" id="IPR013332">
    <property type="entry name" value="KPR_N"/>
</dbReference>
<keyword evidence="8" id="KW-1185">Reference proteome</keyword>
<dbReference type="Pfam" id="PF08546">
    <property type="entry name" value="ApbA_C"/>
    <property type="match status" value="1"/>
</dbReference>
<dbReference type="InterPro" id="IPR003710">
    <property type="entry name" value="ApbA"/>
</dbReference>
<comment type="catalytic activity">
    <reaction evidence="4">
        <text>(R)-pantoate + NADP(+) = 2-dehydropantoate + NADPH + H(+)</text>
        <dbReference type="Rhea" id="RHEA:16233"/>
        <dbReference type="ChEBI" id="CHEBI:11561"/>
        <dbReference type="ChEBI" id="CHEBI:15378"/>
        <dbReference type="ChEBI" id="CHEBI:15980"/>
        <dbReference type="ChEBI" id="CHEBI:57783"/>
        <dbReference type="ChEBI" id="CHEBI:58349"/>
        <dbReference type="EC" id="1.1.1.169"/>
    </reaction>
</comment>
<dbReference type="Pfam" id="PF02558">
    <property type="entry name" value="ApbA"/>
    <property type="match status" value="1"/>
</dbReference>
<dbReference type="Gene3D" id="3.40.50.720">
    <property type="entry name" value="NAD(P)-binding Rossmann-like Domain"/>
    <property type="match status" value="1"/>
</dbReference>
<evidence type="ECO:0000313" key="8">
    <source>
        <dbReference type="Proteomes" id="UP000190637"/>
    </source>
</evidence>
<protein>
    <recommendedName>
        <fullName evidence="4">2-dehydropantoate 2-reductase</fullName>
        <ecNumber evidence="4">1.1.1.169</ecNumber>
    </recommendedName>
    <alternativeName>
        <fullName evidence="4">Ketopantoate reductase</fullName>
    </alternativeName>
</protein>
<dbReference type="Proteomes" id="UP000190637">
    <property type="component" value="Unassembled WGS sequence"/>
</dbReference>
<evidence type="ECO:0000313" key="7">
    <source>
        <dbReference type="EMBL" id="SJZ38853.1"/>
    </source>
</evidence>
<proteinExistence type="inferred from homology"/>
<dbReference type="EMBL" id="FUWS01000001">
    <property type="protein sequence ID" value="SJZ38853.1"/>
    <property type="molecule type" value="Genomic_DNA"/>
</dbReference>
<dbReference type="NCBIfam" id="TIGR00745">
    <property type="entry name" value="apbA_panE"/>
    <property type="match status" value="1"/>
</dbReference>
<sequence>MTVIENSQHFAVLGPGGVGGLLAGLLAHAGHRVTVVAQEQTASRLASAGLRVRSRLFGDFTTPIRAVPVLEERPDVLVVAPKATALDAALDRVPATLVHDALVVPLLNGIEHVTSLRARWSAAHVVAASIRVESTRVAPGEISQTSPFAAMELARSGVPAARVEGLAALLADLGLDVGIGDDEGVTLWSKFHFLLPTALVCTHAGQPIGEVRGARRSDLAAVAREVAAVAERHGIRLDTDGVLGMMDAVPAATKPSMLRDREAGRPMELDALGGALLRAARQVGVETPVTARIVAELERVGPA</sequence>
<dbReference type="InterPro" id="IPR008927">
    <property type="entry name" value="6-PGluconate_DH-like_C_sf"/>
</dbReference>
<feature type="domain" description="Ketopantoate reductase C-terminal" evidence="6">
    <location>
        <begin position="187"/>
        <end position="297"/>
    </location>
</feature>
<dbReference type="GO" id="GO:0005737">
    <property type="term" value="C:cytoplasm"/>
    <property type="evidence" value="ECO:0007669"/>
    <property type="project" value="TreeGrafter"/>
</dbReference>
<keyword evidence="4" id="KW-0566">Pantothenate biosynthesis</keyword>
<keyword evidence="2 4" id="KW-0521">NADP</keyword>
<evidence type="ECO:0000256" key="4">
    <source>
        <dbReference type="RuleBase" id="RU362068"/>
    </source>
</evidence>
<evidence type="ECO:0000256" key="2">
    <source>
        <dbReference type="ARBA" id="ARBA00022857"/>
    </source>
</evidence>
<dbReference type="UniPathway" id="UPA00028">
    <property type="reaction ID" value="UER00004"/>
</dbReference>
<dbReference type="SUPFAM" id="SSF48179">
    <property type="entry name" value="6-phosphogluconate dehydrogenase C-terminal domain-like"/>
    <property type="match status" value="1"/>
</dbReference>
<evidence type="ECO:0000256" key="1">
    <source>
        <dbReference type="ARBA" id="ARBA00007870"/>
    </source>
</evidence>
<dbReference type="InterPro" id="IPR013752">
    <property type="entry name" value="KPA_reductase"/>
</dbReference>
<dbReference type="AlphaFoldDB" id="A0A1T4K965"/>
<name>A0A1T4K965_9ACTN</name>
<dbReference type="SUPFAM" id="SSF51735">
    <property type="entry name" value="NAD(P)-binding Rossmann-fold domains"/>
    <property type="match status" value="1"/>
</dbReference>
<dbReference type="RefSeq" id="WP_235000615.1">
    <property type="nucleotide sequence ID" value="NZ_FUWS01000001.1"/>
</dbReference>
<reference evidence="7 8" key="1">
    <citation type="submission" date="2017-02" db="EMBL/GenBank/DDBJ databases">
        <authorList>
            <person name="Peterson S.W."/>
        </authorList>
    </citation>
    <scope>NUCLEOTIDE SEQUENCE [LARGE SCALE GENOMIC DNA]</scope>
    <source>
        <strain evidence="7 8">DSM 45154</strain>
    </source>
</reference>
<dbReference type="InterPro" id="IPR013328">
    <property type="entry name" value="6PGD_dom2"/>
</dbReference>
<dbReference type="InterPro" id="IPR051402">
    <property type="entry name" value="KPR-Related"/>
</dbReference>
<dbReference type="InterPro" id="IPR036291">
    <property type="entry name" value="NAD(P)-bd_dom_sf"/>
</dbReference>
<dbReference type="PANTHER" id="PTHR21708:SF26">
    <property type="entry name" value="2-DEHYDROPANTOATE 2-REDUCTASE"/>
    <property type="match status" value="1"/>
</dbReference>
<comment type="pathway">
    <text evidence="4">Cofactor biosynthesis; (R)-pantothenate biosynthesis; (R)-pantoate from 3-methyl-2-oxobutanoate: step 2/2.</text>
</comment>
<dbReference type="PANTHER" id="PTHR21708">
    <property type="entry name" value="PROBABLE 2-DEHYDROPANTOATE 2-REDUCTASE"/>
    <property type="match status" value="1"/>
</dbReference>
<evidence type="ECO:0000256" key="3">
    <source>
        <dbReference type="ARBA" id="ARBA00023002"/>
    </source>
</evidence>
<dbReference type="GO" id="GO:0015940">
    <property type="term" value="P:pantothenate biosynthetic process"/>
    <property type="evidence" value="ECO:0007669"/>
    <property type="project" value="UniProtKB-UniPathway"/>
</dbReference>
<comment type="similarity">
    <text evidence="1 4">Belongs to the ketopantoate reductase family.</text>
</comment>
<dbReference type="EC" id="1.1.1.169" evidence="4"/>
<dbReference type="Gene3D" id="1.10.1040.10">
    <property type="entry name" value="N-(1-d-carboxylethyl)-l-norvaline Dehydrogenase, domain 2"/>
    <property type="match status" value="1"/>
</dbReference>
<accession>A0A1T4K965</accession>
<comment type="function">
    <text evidence="4">Catalyzes the NADPH-dependent reduction of ketopantoate into pantoic acid.</text>
</comment>
<evidence type="ECO:0000259" key="5">
    <source>
        <dbReference type="Pfam" id="PF02558"/>
    </source>
</evidence>
<organism evidence="7 8">
    <name type="scientific">Marinactinospora thermotolerans DSM 45154</name>
    <dbReference type="NCBI Taxonomy" id="1122192"/>
    <lineage>
        <taxon>Bacteria</taxon>
        <taxon>Bacillati</taxon>
        <taxon>Actinomycetota</taxon>
        <taxon>Actinomycetes</taxon>
        <taxon>Streptosporangiales</taxon>
        <taxon>Nocardiopsidaceae</taxon>
        <taxon>Marinactinospora</taxon>
    </lineage>
</organism>
<evidence type="ECO:0000259" key="6">
    <source>
        <dbReference type="Pfam" id="PF08546"/>
    </source>
</evidence>
<dbReference type="STRING" id="1122192.SAMN02745673_00240"/>
<dbReference type="GO" id="GO:0008677">
    <property type="term" value="F:2-dehydropantoate 2-reductase activity"/>
    <property type="evidence" value="ECO:0007669"/>
    <property type="project" value="UniProtKB-EC"/>
</dbReference>
<keyword evidence="3 4" id="KW-0560">Oxidoreductase</keyword>
<feature type="domain" description="Ketopantoate reductase N-terminal" evidence="5">
    <location>
        <begin position="11"/>
        <end position="147"/>
    </location>
</feature>